<dbReference type="STRING" id="1849047.A0A3D8QH51"/>
<dbReference type="CDD" id="cd05283">
    <property type="entry name" value="CAD1"/>
    <property type="match status" value="1"/>
</dbReference>
<keyword evidence="8" id="KW-1185">Reference proteome</keyword>
<comment type="similarity">
    <text evidence="5">Belongs to the zinc-containing alcohol dehydrogenase family.</text>
</comment>
<keyword evidence="3 5" id="KW-0862">Zinc</keyword>
<dbReference type="EMBL" id="PDLM01000015">
    <property type="protein sequence ID" value="RDW61018.1"/>
    <property type="molecule type" value="Genomic_DNA"/>
</dbReference>
<dbReference type="InterPro" id="IPR020843">
    <property type="entry name" value="ER"/>
</dbReference>
<dbReference type="Proteomes" id="UP000256645">
    <property type="component" value="Unassembled WGS sequence"/>
</dbReference>
<dbReference type="GO" id="GO:0016616">
    <property type="term" value="F:oxidoreductase activity, acting on the CH-OH group of donors, NAD or NADP as acceptor"/>
    <property type="evidence" value="ECO:0007669"/>
    <property type="project" value="InterPro"/>
</dbReference>
<dbReference type="SUPFAM" id="SSF51735">
    <property type="entry name" value="NAD(P)-binding Rossmann-fold domains"/>
    <property type="match status" value="1"/>
</dbReference>
<reference evidence="7 8" key="1">
    <citation type="journal article" date="2018" name="IMA Fungus">
        <title>IMA Genome-F 9: Draft genome sequence of Annulohypoxylon stygium, Aspergillus mulundensis, Berkeleyomyces basicola (syn. Thielaviopsis basicola), Ceratocystis smalleyi, two Cercospora beticola strains, Coleophoma cylindrospora, Fusarium fracticaudum, Phialophora cf. hyalina, and Morchella septimelata.</title>
        <authorList>
            <person name="Wingfield B.D."/>
            <person name="Bills G.F."/>
            <person name="Dong Y."/>
            <person name="Huang W."/>
            <person name="Nel W.J."/>
            <person name="Swalarsk-Parry B.S."/>
            <person name="Vaghefi N."/>
            <person name="Wilken P.M."/>
            <person name="An Z."/>
            <person name="de Beer Z.W."/>
            <person name="De Vos L."/>
            <person name="Chen L."/>
            <person name="Duong T.A."/>
            <person name="Gao Y."/>
            <person name="Hammerbacher A."/>
            <person name="Kikkert J.R."/>
            <person name="Li Y."/>
            <person name="Li H."/>
            <person name="Li K."/>
            <person name="Li Q."/>
            <person name="Liu X."/>
            <person name="Ma X."/>
            <person name="Naidoo K."/>
            <person name="Pethybridge S.J."/>
            <person name="Sun J."/>
            <person name="Steenkamp E.T."/>
            <person name="van der Nest M.A."/>
            <person name="van Wyk S."/>
            <person name="Wingfield M.J."/>
            <person name="Xiong C."/>
            <person name="Yue Q."/>
            <person name="Zhang X."/>
        </authorList>
    </citation>
    <scope>NUCLEOTIDE SEQUENCE [LARGE SCALE GENOMIC DNA]</scope>
    <source>
        <strain evidence="7 8">BP6252</strain>
    </source>
</reference>
<dbReference type="AlphaFoldDB" id="A0A3D8QH51"/>
<evidence type="ECO:0000256" key="2">
    <source>
        <dbReference type="ARBA" id="ARBA00022723"/>
    </source>
</evidence>
<feature type="domain" description="Enoyl reductase (ER)" evidence="6">
    <location>
        <begin position="9"/>
        <end position="330"/>
    </location>
</feature>
<dbReference type="InterPro" id="IPR013154">
    <property type="entry name" value="ADH-like_N"/>
</dbReference>
<dbReference type="InterPro" id="IPR036291">
    <property type="entry name" value="NAD(P)-bd_dom_sf"/>
</dbReference>
<accession>A0A3D8QH51</accession>
<dbReference type="GO" id="GO:0008270">
    <property type="term" value="F:zinc ion binding"/>
    <property type="evidence" value="ECO:0007669"/>
    <property type="project" value="InterPro"/>
</dbReference>
<evidence type="ECO:0000259" key="6">
    <source>
        <dbReference type="SMART" id="SM00829"/>
    </source>
</evidence>
<dbReference type="OrthoDB" id="1879366at2759"/>
<dbReference type="InterPro" id="IPR002328">
    <property type="entry name" value="ADH_Zn_CS"/>
</dbReference>
<dbReference type="Gene3D" id="3.90.180.10">
    <property type="entry name" value="Medium-chain alcohol dehydrogenases, catalytic domain"/>
    <property type="match status" value="1"/>
</dbReference>
<dbReference type="InterPro" id="IPR011032">
    <property type="entry name" value="GroES-like_sf"/>
</dbReference>
<keyword evidence="2 5" id="KW-0479">Metal-binding</keyword>
<dbReference type="SMART" id="SM00829">
    <property type="entry name" value="PKS_ER"/>
    <property type="match status" value="1"/>
</dbReference>
<evidence type="ECO:0000313" key="7">
    <source>
        <dbReference type="EMBL" id="RDW61018.1"/>
    </source>
</evidence>
<dbReference type="Gene3D" id="3.40.50.720">
    <property type="entry name" value="NAD(P)-binding Rossmann-like Domain"/>
    <property type="match status" value="1"/>
</dbReference>
<evidence type="ECO:0000256" key="5">
    <source>
        <dbReference type="RuleBase" id="RU361277"/>
    </source>
</evidence>
<dbReference type="Pfam" id="PF08240">
    <property type="entry name" value="ADH_N"/>
    <property type="match status" value="1"/>
</dbReference>
<dbReference type="PANTHER" id="PTHR42683">
    <property type="entry name" value="ALDEHYDE REDUCTASE"/>
    <property type="match status" value="1"/>
</dbReference>
<evidence type="ECO:0000256" key="4">
    <source>
        <dbReference type="ARBA" id="ARBA00023002"/>
    </source>
</evidence>
<dbReference type="InterPro" id="IPR047109">
    <property type="entry name" value="CAD-like"/>
</dbReference>
<dbReference type="Pfam" id="PF00107">
    <property type="entry name" value="ADH_zinc_N"/>
    <property type="match status" value="1"/>
</dbReference>
<dbReference type="PROSITE" id="PS00059">
    <property type="entry name" value="ADH_ZINC"/>
    <property type="match status" value="1"/>
</dbReference>
<keyword evidence="4" id="KW-0560">Oxidoreductase</keyword>
<dbReference type="InterPro" id="IPR029752">
    <property type="entry name" value="D-isomer_DH_CS1"/>
</dbReference>
<dbReference type="InterPro" id="IPR013149">
    <property type="entry name" value="ADH-like_C"/>
</dbReference>
<evidence type="ECO:0000256" key="1">
    <source>
        <dbReference type="ARBA" id="ARBA00001947"/>
    </source>
</evidence>
<evidence type="ECO:0000313" key="8">
    <source>
        <dbReference type="Proteomes" id="UP000256645"/>
    </source>
</evidence>
<comment type="cofactor">
    <cofactor evidence="1 5">
        <name>Zn(2+)</name>
        <dbReference type="ChEBI" id="CHEBI:29105"/>
    </cofactor>
</comment>
<dbReference type="SUPFAM" id="SSF50129">
    <property type="entry name" value="GroES-like"/>
    <property type="match status" value="1"/>
</dbReference>
<sequence>MVDYTVFKGSKSGAIVKATTTREIKPDEVLIKVTHSGLCGTDEHFKHADMGLGHEGAGVVEQLGSAVTTFAKGDSVGWGYLHSSCKHCKQCLTGKDTLCSERQLYGYNNLDQGSFSHYGVWKADFVFKIPDSIPREFAAPLMCGGATVFSALNNHGAKPTDRVGVIGIGGLGHLAIQFAAKMGMEVVVFSGSDSKKEEALSLGASEFYVTRGKDGPTELKIGAGVDHLIVTTSFNPDWNQYLPVMAPGCTVYPLTVTDGNFEIPQMGMIAGEIRIQGSLVAARQVHRDMLTFAAHHKILPMIEQFPMTEAGITEAMKKLADGKMRYRGVVVAP</sequence>
<protein>
    <submittedName>
        <fullName evidence="7">Putative NADP-dependent alcohol dehydrogenase C 2</fullName>
    </submittedName>
</protein>
<evidence type="ECO:0000256" key="3">
    <source>
        <dbReference type="ARBA" id="ARBA00022833"/>
    </source>
</evidence>
<dbReference type="FunFam" id="3.40.50.720:FF:000022">
    <property type="entry name" value="Cinnamyl alcohol dehydrogenase"/>
    <property type="match status" value="1"/>
</dbReference>
<proteinExistence type="inferred from homology"/>
<dbReference type="PROSITE" id="PS00065">
    <property type="entry name" value="D_2_HYDROXYACID_DH_1"/>
    <property type="match status" value="1"/>
</dbReference>
<gene>
    <name evidence="7" type="ORF">BP6252_12401</name>
</gene>
<organism evidence="7 8">
    <name type="scientific">Coleophoma cylindrospora</name>
    <dbReference type="NCBI Taxonomy" id="1849047"/>
    <lineage>
        <taxon>Eukaryota</taxon>
        <taxon>Fungi</taxon>
        <taxon>Dikarya</taxon>
        <taxon>Ascomycota</taxon>
        <taxon>Pezizomycotina</taxon>
        <taxon>Leotiomycetes</taxon>
        <taxon>Helotiales</taxon>
        <taxon>Dermateaceae</taxon>
        <taxon>Coleophoma</taxon>
    </lineage>
</organism>
<comment type="caution">
    <text evidence="7">The sequence shown here is derived from an EMBL/GenBank/DDBJ whole genome shotgun (WGS) entry which is preliminary data.</text>
</comment>
<name>A0A3D8QH51_9HELO</name>